<dbReference type="Proteomes" id="UP000256345">
    <property type="component" value="Unassembled WGS sequence"/>
</dbReference>
<comment type="caution">
    <text evidence="1">The sequence shown here is derived from an EMBL/GenBank/DDBJ whole genome shotgun (WGS) entry which is preliminary data.</text>
</comment>
<sequence>MGASVLRVIRLLAVLLVFALGAGCAHTKKKSDLETLRPVVESFHQRVRWKDYRIAARFIVPERRQDFERGRREKQDERDLSITDYEIEEVEVVEEGERAIVTSRIKWMRLPSVSEQSDTVTSEFIYRDGKWLLEKQAGGPFDGELP</sequence>
<dbReference type="EMBL" id="QUMU01000003">
    <property type="protein sequence ID" value="REG34419.1"/>
    <property type="molecule type" value="Genomic_DNA"/>
</dbReference>
<keyword evidence="2" id="KW-1185">Reference proteome</keyword>
<organism evidence="1 2">
    <name type="scientific">Archangium gephyra</name>
    <dbReference type="NCBI Taxonomy" id="48"/>
    <lineage>
        <taxon>Bacteria</taxon>
        <taxon>Pseudomonadati</taxon>
        <taxon>Myxococcota</taxon>
        <taxon>Myxococcia</taxon>
        <taxon>Myxococcales</taxon>
        <taxon>Cystobacterineae</taxon>
        <taxon>Archangiaceae</taxon>
        <taxon>Archangium</taxon>
    </lineage>
</organism>
<name>A0ABX9K6B5_9BACT</name>
<accession>A0ABX9K6B5</accession>
<dbReference type="PROSITE" id="PS51257">
    <property type="entry name" value="PROKAR_LIPOPROTEIN"/>
    <property type="match status" value="1"/>
</dbReference>
<protein>
    <recommendedName>
        <fullName evidence="3">Lipoprotein</fullName>
    </recommendedName>
</protein>
<reference evidence="1 2" key="1">
    <citation type="submission" date="2018-08" db="EMBL/GenBank/DDBJ databases">
        <title>Genomic Encyclopedia of Archaeal and Bacterial Type Strains, Phase II (KMG-II): from individual species to whole genera.</title>
        <authorList>
            <person name="Goeker M."/>
        </authorList>
    </citation>
    <scope>NUCLEOTIDE SEQUENCE [LARGE SCALE GENOMIC DNA]</scope>
    <source>
        <strain evidence="1 2">DSM 2261</strain>
    </source>
</reference>
<gene>
    <name evidence="1" type="ORF">ATI61_103319</name>
</gene>
<proteinExistence type="predicted"/>
<evidence type="ECO:0008006" key="3">
    <source>
        <dbReference type="Google" id="ProtNLM"/>
    </source>
</evidence>
<evidence type="ECO:0000313" key="1">
    <source>
        <dbReference type="EMBL" id="REG34419.1"/>
    </source>
</evidence>
<evidence type="ECO:0000313" key="2">
    <source>
        <dbReference type="Proteomes" id="UP000256345"/>
    </source>
</evidence>